<evidence type="ECO:0000256" key="2">
    <source>
        <dbReference type="SAM" id="Phobius"/>
    </source>
</evidence>
<keyword evidence="2" id="KW-1133">Transmembrane helix</keyword>
<keyword evidence="2" id="KW-0472">Membrane</keyword>
<evidence type="ECO:0000313" key="3">
    <source>
        <dbReference type="EMBL" id="CYU01955.1"/>
    </source>
</evidence>
<protein>
    <submittedName>
        <fullName evidence="3">Uncharacterized protein</fullName>
    </submittedName>
</protein>
<name>A0A0Z8B7W8_STRSU</name>
<dbReference type="RefSeq" id="WP_052502834.1">
    <property type="nucleotide sequence ID" value="NZ_CEDC01000044.1"/>
</dbReference>
<feature type="coiled-coil region" evidence="1">
    <location>
        <begin position="121"/>
        <end position="148"/>
    </location>
</feature>
<keyword evidence="2" id="KW-0812">Transmembrane</keyword>
<reference evidence="3 4" key="1">
    <citation type="submission" date="2016-02" db="EMBL/GenBank/DDBJ databases">
        <authorList>
            <consortium name="Pathogen Informatics"/>
        </authorList>
    </citation>
    <scope>NUCLEOTIDE SEQUENCE [LARGE SCALE GENOMIC DNA]</scope>
    <source>
        <strain evidence="3 4">LSS100</strain>
    </source>
</reference>
<dbReference type="Proteomes" id="UP000072003">
    <property type="component" value="Unassembled WGS sequence"/>
</dbReference>
<evidence type="ECO:0000256" key="1">
    <source>
        <dbReference type="SAM" id="Coils"/>
    </source>
</evidence>
<gene>
    <name evidence="3" type="ORF">ERS132462_00749</name>
</gene>
<organism evidence="3 4">
    <name type="scientific">Streptococcus suis</name>
    <dbReference type="NCBI Taxonomy" id="1307"/>
    <lineage>
        <taxon>Bacteria</taxon>
        <taxon>Bacillati</taxon>
        <taxon>Bacillota</taxon>
        <taxon>Bacilli</taxon>
        <taxon>Lactobacillales</taxon>
        <taxon>Streptococcaceae</taxon>
        <taxon>Streptococcus</taxon>
    </lineage>
</organism>
<keyword evidence="1" id="KW-0175">Coiled coil</keyword>
<dbReference type="AlphaFoldDB" id="A0A0Z8B7W8"/>
<feature type="transmembrane region" description="Helical" evidence="2">
    <location>
        <begin position="285"/>
        <end position="305"/>
    </location>
</feature>
<proteinExistence type="predicted"/>
<dbReference type="EMBL" id="FIFN01000005">
    <property type="protein sequence ID" value="CYU01955.1"/>
    <property type="molecule type" value="Genomic_DNA"/>
</dbReference>
<sequence length="306" mass="35235">MDDLVIQHHDFENAKNEIKIFSEQTLMDLDIRRVKNKKDGVEVFGDLLLGRGFNLDHVVTGDELNDLTSQIQKNFYNINNTLIKLIKEFGQVYSALEALDRDYIQAIILSIKATEETSKGLQKTQEQIKKIVENQRRTLEELKKFKQKIDGYVHLDEIDQLWTYVEEQKRYLKEIDRIGTEQAERLEAALQDVYNISKRVSASEKDIQNLHENINKVNGIAHLEDVDNIWTTVKEHSGILTKLEKQNEVTAYSVKKNKEEINENIVEVVKATNAVIEELTKKVKYAYWIAGGALGLAVIVLILLLV</sequence>
<accession>A0A0Z8B7W8</accession>
<evidence type="ECO:0000313" key="4">
    <source>
        <dbReference type="Proteomes" id="UP000072003"/>
    </source>
</evidence>
<dbReference type="Gene3D" id="1.10.287.950">
    <property type="entry name" value="Methyl-accepting chemotaxis protein"/>
    <property type="match status" value="1"/>
</dbReference>